<dbReference type="SMART" id="SM00490">
    <property type="entry name" value="HELICc"/>
    <property type="match status" value="1"/>
</dbReference>
<comment type="catalytic activity">
    <reaction evidence="9 10">
        <text>Couples ATP hydrolysis with the unwinding of duplex DNA by translocating in the 3'-5' direction.</text>
        <dbReference type="EC" id="5.6.2.4"/>
    </reaction>
</comment>
<evidence type="ECO:0000256" key="10">
    <source>
        <dbReference type="HAMAP-Rule" id="MF_00442"/>
    </source>
</evidence>
<dbReference type="InterPro" id="IPR022965">
    <property type="entry name" value="Helicase_Hel308"/>
</dbReference>
<keyword evidence="2 10" id="KW-0227">DNA damage</keyword>
<comment type="function">
    <text evidence="10">DNA-dependent ATPase and 3'-5' DNA helicase that may be involved in repair of stalled replication forks.</text>
</comment>
<dbReference type="HAMAP" id="MF_00442">
    <property type="entry name" value="Helicase_Hel308"/>
    <property type="match status" value="1"/>
</dbReference>
<dbReference type="Gene3D" id="1.10.3380.30">
    <property type="match status" value="1"/>
</dbReference>
<feature type="binding site" evidence="10">
    <location>
        <position position="30"/>
    </location>
    <ligand>
        <name>ATP</name>
        <dbReference type="ChEBI" id="CHEBI:30616"/>
    </ligand>
</feature>
<dbReference type="Pfam" id="PF00270">
    <property type="entry name" value="DEAD"/>
    <property type="match status" value="1"/>
</dbReference>
<dbReference type="SUPFAM" id="SSF158702">
    <property type="entry name" value="Sec63 N-terminal domain-like"/>
    <property type="match status" value="1"/>
</dbReference>
<dbReference type="EC" id="5.6.2.4" evidence="10"/>
<keyword evidence="7 10" id="KW-0234">DNA repair</keyword>
<dbReference type="AlphaFoldDB" id="F2UU35"/>
<dbReference type="InterPro" id="IPR027417">
    <property type="entry name" value="P-loop_NTPase"/>
</dbReference>
<evidence type="ECO:0000313" key="14">
    <source>
        <dbReference type="Proteomes" id="UP000243774"/>
    </source>
</evidence>
<dbReference type="InterPro" id="IPR011545">
    <property type="entry name" value="DEAD/DEAH_box_helicase_dom"/>
</dbReference>
<keyword evidence="1 10" id="KW-0547">Nucleotide-binding</keyword>
<reference evidence="13 14" key="1">
    <citation type="submission" date="2011-03" db="EMBL/GenBank/DDBJ databases">
        <title>A unique three-unit tRNA splicing endonuclease found in ultrasmall Archaea possesses broad substrate specificity.</title>
        <authorList>
            <person name="Fujishima K."/>
            <person name="Sugahara J."/>
            <person name="Miller C.S."/>
            <person name="Baker B.J."/>
            <person name="Di Giulio M."/>
            <person name="Tomita M."/>
            <person name="Banfield J.F."/>
            <person name="Kanai A."/>
        </authorList>
    </citation>
    <scope>NUCLEOTIDE SEQUENCE [LARGE SCALE GENOMIC DNA]</scope>
</reference>
<dbReference type="Gene3D" id="3.40.50.300">
    <property type="entry name" value="P-loop containing nucleotide triphosphate hydrolases"/>
    <property type="match status" value="2"/>
</dbReference>
<dbReference type="EMBL" id="GL876963">
    <property type="protein sequence ID" value="EGD71904.1"/>
    <property type="molecule type" value="Genomic_DNA"/>
</dbReference>
<dbReference type="PROSITE" id="PS51192">
    <property type="entry name" value="HELICASE_ATP_BIND_1"/>
    <property type="match status" value="1"/>
</dbReference>
<keyword evidence="5 10" id="KW-0067">ATP-binding</keyword>
<dbReference type="GO" id="GO:0043138">
    <property type="term" value="F:3'-5' DNA helicase activity"/>
    <property type="evidence" value="ECO:0007669"/>
    <property type="project" value="UniProtKB-UniRule"/>
</dbReference>
<dbReference type="InterPro" id="IPR048772">
    <property type="entry name" value="Hel308-like_dom4"/>
</dbReference>
<dbReference type="PANTHER" id="PTHR47961:SF10">
    <property type="entry name" value="ATP-DEPENDENT DNA HELICASE HEL308"/>
    <property type="match status" value="1"/>
</dbReference>
<sequence length="705" mass="80379">MESLTDFEKLIPLSVYNKLSSRITQFMPPQAEAIKKGLFKGRNLLISAPTASGKTLIAEMAILNTISEGNKAVYLAPLRALISEKYEDFSRDNPEVKCLLSIGDYNEQDYNIDKYDVIFASTEKFDSIIRNSITKVRNIGCIVYDEIHLISDMGRGPTQEFLITLDKLLFPEAQIIGLSATIGNADELAEWLGAELVRSDFRPIKLSKKKYFEGELINGKSEKINTGYDDPLSNISSWLFKQGRQALVFSQNKRNVVANAKTISTIIGSRLSIEEKQKLQHISKEILDSLERPTTQCEILSELVKNGVAFHHAGLVNKQRKIVENNFKAGLIKFIVATPTLAMGVNLPANTVIINSIRRYGSYGMELLPSIEIEQMMGRAGRPKYDSEGSAIIVARNEAELDIIDEKYLSGIIEPITSKFNSEIAIRRYTLNLFCLGIYDKEDNISHFFEETFMHFSGIDVYDKIEDAISFLEENNFVEYKQDKIEVTRMGKLINSLYIDPLTGSLFINFVEKIKKKTVEELDLLHVIFCSQEFRNIRVNQKEFQKYEEEAYSLELSADENIVDYDRFVSAIKMAHVMQDWVSEKGERYMEEEYGLLPGEFYNILENTKWLLYSLKEVAKVLGLKKRDINEMEIRVKNGVKKELIPLITVPDIGRVRARKLYNSGITSLSLLKEQGMDKLSVILGRGTAVKVYFYLHKEENTLIK</sequence>
<dbReference type="SUPFAM" id="SSF46785">
    <property type="entry name" value="Winged helix' DNA-binding domain"/>
    <property type="match status" value="1"/>
</dbReference>
<keyword evidence="8 10" id="KW-0413">Isomerase</keyword>
<dbReference type="InterPro" id="IPR014001">
    <property type="entry name" value="Helicase_ATP-bd"/>
</dbReference>
<dbReference type="Gene3D" id="1.10.150.20">
    <property type="entry name" value="5' to 3' exonuclease, C-terminal subdomain"/>
    <property type="match status" value="1"/>
</dbReference>
<dbReference type="CDD" id="cd18028">
    <property type="entry name" value="DEXHc_archSki2"/>
    <property type="match status" value="1"/>
</dbReference>
<dbReference type="PATRIC" id="fig|994838.4.peg.55"/>
<proteinExistence type="inferred from homology"/>
<evidence type="ECO:0000256" key="1">
    <source>
        <dbReference type="ARBA" id="ARBA00022741"/>
    </source>
</evidence>
<evidence type="ECO:0000256" key="4">
    <source>
        <dbReference type="ARBA" id="ARBA00022806"/>
    </source>
</evidence>
<dbReference type="GO" id="GO:0016887">
    <property type="term" value="F:ATP hydrolysis activity"/>
    <property type="evidence" value="ECO:0007669"/>
    <property type="project" value="RHEA"/>
</dbReference>
<evidence type="ECO:0000259" key="12">
    <source>
        <dbReference type="PROSITE" id="PS51194"/>
    </source>
</evidence>
<evidence type="ECO:0000256" key="6">
    <source>
        <dbReference type="ARBA" id="ARBA00023125"/>
    </source>
</evidence>
<gene>
    <name evidence="10" type="primary">hel308</name>
    <name evidence="13" type="ORF">CSMARM5_0009</name>
</gene>
<dbReference type="Proteomes" id="UP000243774">
    <property type="component" value="Unassembled WGS sequence"/>
</dbReference>
<dbReference type="SMART" id="SM00487">
    <property type="entry name" value="DEXDc"/>
    <property type="match status" value="1"/>
</dbReference>
<name>F2UU35_PARA5</name>
<keyword evidence="3 10" id="KW-0378">Hydrolase</keyword>
<protein>
    <recommendedName>
        <fullName evidence="10">ATP-dependent DNA helicase Hel308</fullName>
        <ecNumber evidence="10">5.6.2.4</ecNumber>
    </recommendedName>
    <alternativeName>
        <fullName evidence="10">DNA 3'-5' helicase Hel308</fullName>
    </alternativeName>
</protein>
<dbReference type="InterPro" id="IPR050474">
    <property type="entry name" value="Hel308_SKI2-like"/>
</dbReference>
<evidence type="ECO:0000256" key="8">
    <source>
        <dbReference type="ARBA" id="ARBA00023235"/>
    </source>
</evidence>
<evidence type="ECO:0000256" key="3">
    <source>
        <dbReference type="ARBA" id="ARBA00022801"/>
    </source>
</evidence>
<dbReference type="Pfam" id="PF00271">
    <property type="entry name" value="Helicase_C"/>
    <property type="match status" value="1"/>
</dbReference>
<dbReference type="CDD" id="cd18795">
    <property type="entry name" value="SF2_C_Ski2"/>
    <property type="match status" value="1"/>
</dbReference>
<dbReference type="Pfam" id="PF21280">
    <property type="entry name" value="Helicase_dom4_arc"/>
    <property type="match status" value="1"/>
</dbReference>
<organism evidence="13 14">
    <name type="scientific">Candidatus Parvarchaeum acidophilus ARMAN-5_'5-way FS'</name>
    <dbReference type="NCBI Taxonomy" id="994838"/>
    <lineage>
        <taxon>Archaea</taxon>
        <taxon>Candidatus Parvarchaeota</taxon>
        <taxon>Candidatus Parvarchaeum</taxon>
    </lineage>
</organism>
<dbReference type="GO" id="GO:0005524">
    <property type="term" value="F:ATP binding"/>
    <property type="evidence" value="ECO:0007669"/>
    <property type="project" value="UniProtKB-UniRule"/>
</dbReference>
<keyword evidence="4 10" id="KW-0347">Helicase</keyword>
<dbReference type="PANTHER" id="PTHR47961">
    <property type="entry name" value="DNA POLYMERASE THETA, PUTATIVE (AFU_ORTHOLOGUE AFUA_1G05260)-RELATED"/>
    <property type="match status" value="1"/>
</dbReference>
<dbReference type="InterPro" id="IPR036390">
    <property type="entry name" value="WH_DNA-bd_sf"/>
</dbReference>
<evidence type="ECO:0000256" key="9">
    <source>
        <dbReference type="ARBA" id="ARBA00034617"/>
    </source>
</evidence>
<accession>F2UU35</accession>
<evidence type="ECO:0000313" key="13">
    <source>
        <dbReference type="EMBL" id="EGD71904.1"/>
    </source>
</evidence>
<keyword evidence="6 10" id="KW-0238">DNA-binding</keyword>
<comment type="similarity">
    <text evidence="10">Belongs to the helicase family. Hel308 subfamily.</text>
</comment>
<dbReference type="GO" id="GO:0006281">
    <property type="term" value="P:DNA repair"/>
    <property type="evidence" value="ECO:0007669"/>
    <property type="project" value="UniProtKB-UniRule"/>
</dbReference>
<dbReference type="PROSITE" id="PS51194">
    <property type="entry name" value="HELICASE_CTER"/>
    <property type="match status" value="1"/>
</dbReference>
<evidence type="ECO:0000259" key="11">
    <source>
        <dbReference type="PROSITE" id="PS51192"/>
    </source>
</evidence>
<dbReference type="InterPro" id="IPR001650">
    <property type="entry name" value="Helicase_C-like"/>
</dbReference>
<evidence type="ECO:0000256" key="2">
    <source>
        <dbReference type="ARBA" id="ARBA00022763"/>
    </source>
</evidence>
<feature type="domain" description="Helicase ATP-binding" evidence="11">
    <location>
        <begin position="35"/>
        <end position="200"/>
    </location>
</feature>
<comment type="subunit">
    <text evidence="10">Monomer.</text>
</comment>
<comment type="catalytic activity">
    <reaction evidence="10">
        <text>ATP + H2O = ADP + phosphate + H(+)</text>
        <dbReference type="Rhea" id="RHEA:13065"/>
        <dbReference type="ChEBI" id="CHEBI:15377"/>
        <dbReference type="ChEBI" id="CHEBI:15378"/>
        <dbReference type="ChEBI" id="CHEBI:30616"/>
        <dbReference type="ChEBI" id="CHEBI:43474"/>
        <dbReference type="ChEBI" id="CHEBI:456216"/>
        <dbReference type="EC" id="5.6.2.4"/>
    </reaction>
</comment>
<dbReference type="HOGENOM" id="CLU_006553_3_0_2"/>
<feature type="domain" description="Helicase C-terminal" evidence="12">
    <location>
        <begin position="274"/>
        <end position="432"/>
    </location>
</feature>
<dbReference type="GO" id="GO:0003677">
    <property type="term" value="F:DNA binding"/>
    <property type="evidence" value="ECO:0007669"/>
    <property type="project" value="UniProtKB-UniRule"/>
</dbReference>
<evidence type="ECO:0000256" key="7">
    <source>
        <dbReference type="ARBA" id="ARBA00023204"/>
    </source>
</evidence>
<evidence type="ECO:0000256" key="5">
    <source>
        <dbReference type="ARBA" id="ARBA00022840"/>
    </source>
</evidence>
<dbReference type="SUPFAM" id="SSF52540">
    <property type="entry name" value="P-loop containing nucleoside triphosphate hydrolases"/>
    <property type="match status" value="1"/>
</dbReference>